<proteinExistence type="predicted"/>
<dbReference type="AlphaFoldDB" id="A0AAN4ZRG9"/>
<organism evidence="1 2">
    <name type="scientific">Pristionchus mayeri</name>
    <dbReference type="NCBI Taxonomy" id="1317129"/>
    <lineage>
        <taxon>Eukaryota</taxon>
        <taxon>Metazoa</taxon>
        <taxon>Ecdysozoa</taxon>
        <taxon>Nematoda</taxon>
        <taxon>Chromadorea</taxon>
        <taxon>Rhabditida</taxon>
        <taxon>Rhabditina</taxon>
        <taxon>Diplogasteromorpha</taxon>
        <taxon>Diplogasteroidea</taxon>
        <taxon>Neodiplogasteridae</taxon>
        <taxon>Pristionchus</taxon>
    </lineage>
</organism>
<feature type="non-terminal residue" evidence="1">
    <location>
        <position position="1"/>
    </location>
</feature>
<sequence length="120" mass="12197">CSLSLLHLQQSLSLPVSTGCLVHGGCSSGGRFLLHGRSLDCCSSSSVGARAVLRIRSRISLVSRHSFGSLRSILSRLSNGSTLARNALVASGSVISLISLISDLSGQSSGSLGAGDSDLV</sequence>
<name>A0AAN4ZRG9_9BILA</name>
<evidence type="ECO:0000313" key="1">
    <source>
        <dbReference type="EMBL" id="GMR43092.1"/>
    </source>
</evidence>
<keyword evidence="2" id="KW-1185">Reference proteome</keyword>
<dbReference type="EMBL" id="BTRK01000003">
    <property type="protein sequence ID" value="GMR43092.1"/>
    <property type="molecule type" value="Genomic_DNA"/>
</dbReference>
<evidence type="ECO:0000313" key="2">
    <source>
        <dbReference type="Proteomes" id="UP001328107"/>
    </source>
</evidence>
<comment type="caution">
    <text evidence="1">The sequence shown here is derived from an EMBL/GenBank/DDBJ whole genome shotgun (WGS) entry which is preliminary data.</text>
</comment>
<dbReference type="Proteomes" id="UP001328107">
    <property type="component" value="Unassembled WGS sequence"/>
</dbReference>
<reference evidence="2" key="1">
    <citation type="submission" date="2022-10" db="EMBL/GenBank/DDBJ databases">
        <title>Genome assembly of Pristionchus species.</title>
        <authorList>
            <person name="Yoshida K."/>
            <person name="Sommer R.J."/>
        </authorList>
    </citation>
    <scope>NUCLEOTIDE SEQUENCE [LARGE SCALE GENOMIC DNA]</scope>
    <source>
        <strain evidence="2">RS5460</strain>
    </source>
</reference>
<protein>
    <submittedName>
        <fullName evidence="1">Uncharacterized protein</fullName>
    </submittedName>
</protein>
<accession>A0AAN4ZRG9</accession>
<gene>
    <name evidence="1" type="ORF">PMAYCL1PPCAC_13287</name>
</gene>
<feature type="non-terminal residue" evidence="1">
    <location>
        <position position="120"/>
    </location>
</feature>